<dbReference type="RefSeq" id="WP_285345464.1">
    <property type="nucleotide sequence ID" value="NZ_JASITI010000046.1"/>
</dbReference>
<proteinExistence type="predicted"/>
<accession>A0ABT7H161</accession>
<organism evidence="1 2">
    <name type="scientific">Streptomyces katrae</name>
    <dbReference type="NCBI Taxonomy" id="68223"/>
    <lineage>
        <taxon>Bacteria</taxon>
        <taxon>Bacillati</taxon>
        <taxon>Actinomycetota</taxon>
        <taxon>Actinomycetes</taxon>
        <taxon>Kitasatosporales</taxon>
        <taxon>Streptomycetaceae</taxon>
        <taxon>Streptomyces</taxon>
    </lineage>
</organism>
<keyword evidence="2" id="KW-1185">Reference proteome</keyword>
<reference evidence="1 2" key="1">
    <citation type="submission" date="2023-05" db="EMBL/GenBank/DDBJ databases">
        <title>Sequencing and Assembly of Streptomyces sp. NP73.</title>
        <authorList>
            <person name="Konwar A.N."/>
            <person name="Saikia K."/>
            <person name="Thakur D."/>
        </authorList>
    </citation>
    <scope>NUCLEOTIDE SEQUENCE [LARGE SCALE GENOMIC DNA]</scope>
    <source>
        <strain evidence="1 2">NP73</strain>
    </source>
</reference>
<dbReference type="Proteomes" id="UP001223390">
    <property type="component" value="Unassembled WGS sequence"/>
</dbReference>
<protein>
    <submittedName>
        <fullName evidence="1">Uncharacterized protein</fullName>
    </submittedName>
</protein>
<evidence type="ECO:0000313" key="2">
    <source>
        <dbReference type="Proteomes" id="UP001223390"/>
    </source>
</evidence>
<comment type="caution">
    <text evidence="1">The sequence shown here is derived from an EMBL/GenBank/DDBJ whole genome shotgun (WGS) entry which is preliminary data.</text>
</comment>
<gene>
    <name evidence="1" type="ORF">QEZ40_005055</name>
</gene>
<dbReference type="EMBL" id="JASITI010000046">
    <property type="protein sequence ID" value="MDK9499627.1"/>
    <property type="molecule type" value="Genomic_DNA"/>
</dbReference>
<evidence type="ECO:0000313" key="1">
    <source>
        <dbReference type="EMBL" id="MDK9499627.1"/>
    </source>
</evidence>
<name>A0ABT7H161_9ACTN</name>
<sequence>MSTQTPSVPYPNLLRWLAGEAPDTTKIAGDLRTMAGLPDYERFLLDLEDERGAFQAALLAAFPQPALEKRDFSKAQGSLAAVTSPTLKTAGPVCLTSLGEPRDAFRPAYLWTAPDGVLRYKGGTVYATTLNTRMRLSADNTGRLYVASAKHPLKLWIRKGNQDATVQQVFTVVAGGGAGGYDALGAQGVVAWDSSPGGPLDTPKGLVTVITKSGAFRSITWTTPYCTAGWVESLMPTLIIRGTLPGPGGEKKIAQNVHSAQIVGSAWLPDVDNLDCKPAEMPGQWQADVAATLCPLAAGHVQLGLITEFCGILKTAGFAPGGTDLVARITYLLTKHPKRRADLESLPHIKAYYKQCF</sequence>